<dbReference type="InterPro" id="IPR004046">
    <property type="entry name" value="GST_C"/>
</dbReference>
<dbReference type="InterPro" id="IPR004045">
    <property type="entry name" value="Glutathione_S-Trfase_N"/>
</dbReference>
<dbReference type="Pfam" id="PF02798">
    <property type="entry name" value="GST_N"/>
    <property type="match status" value="1"/>
</dbReference>
<dbReference type="SUPFAM" id="SSF52833">
    <property type="entry name" value="Thioredoxin-like"/>
    <property type="match status" value="1"/>
</dbReference>
<organism evidence="9 10">
    <name type="scientific">Chironomus riparius</name>
    <dbReference type="NCBI Taxonomy" id="315576"/>
    <lineage>
        <taxon>Eukaryota</taxon>
        <taxon>Metazoa</taxon>
        <taxon>Ecdysozoa</taxon>
        <taxon>Arthropoda</taxon>
        <taxon>Hexapoda</taxon>
        <taxon>Insecta</taxon>
        <taxon>Pterygota</taxon>
        <taxon>Neoptera</taxon>
        <taxon>Endopterygota</taxon>
        <taxon>Diptera</taxon>
        <taxon>Nematocera</taxon>
        <taxon>Chironomoidea</taxon>
        <taxon>Chironomidae</taxon>
        <taxon>Chironominae</taxon>
        <taxon>Chironomus</taxon>
    </lineage>
</organism>
<dbReference type="SFLD" id="SFLDS00019">
    <property type="entry name" value="Glutathione_Transferase_(cytos"/>
    <property type="match status" value="1"/>
</dbReference>
<evidence type="ECO:0000256" key="4">
    <source>
        <dbReference type="ARBA" id="ARBA00022679"/>
    </source>
</evidence>
<dbReference type="InterPro" id="IPR036249">
    <property type="entry name" value="Thioredoxin-like_sf"/>
</dbReference>
<dbReference type="InterPro" id="IPR040079">
    <property type="entry name" value="Glutathione_S-Trfase"/>
</dbReference>
<dbReference type="Proteomes" id="UP001153620">
    <property type="component" value="Chromosome 1"/>
</dbReference>
<dbReference type="EMBL" id="OU895877">
    <property type="protein sequence ID" value="CAG9797180.1"/>
    <property type="molecule type" value="Genomic_DNA"/>
</dbReference>
<evidence type="ECO:0000256" key="6">
    <source>
        <dbReference type="ARBA" id="ARBA00047960"/>
    </source>
</evidence>
<dbReference type="EC" id="2.5.1.18" evidence="3"/>
<dbReference type="SFLD" id="SFLDG00358">
    <property type="entry name" value="Main_(cytGST)"/>
    <property type="match status" value="1"/>
</dbReference>
<sequence>MSAKLTLYYFVGSMPSRACVILSKVLNIPIELRSINLYEREQHSEWYKKLNPAKKVPVLIDGDFILTESRAILAYLVDTRHPGNSLYPKDEKKRAAIDERLHFDGSSVFPKISNVFQSRVMGKSETECKKTFRELTAVVKTLEEFLSKSEYFAGNGMTIADISIFPNVTASLEFLHFRI</sequence>
<reference evidence="9" key="1">
    <citation type="submission" date="2022-01" db="EMBL/GenBank/DDBJ databases">
        <authorList>
            <person name="King R."/>
        </authorList>
    </citation>
    <scope>NUCLEOTIDE SEQUENCE</scope>
</reference>
<dbReference type="GO" id="GO:0006749">
    <property type="term" value="P:glutathione metabolic process"/>
    <property type="evidence" value="ECO:0007669"/>
    <property type="project" value="TreeGrafter"/>
</dbReference>
<comment type="subunit">
    <text evidence="2">Homodimer.</text>
</comment>
<keyword evidence="10" id="KW-1185">Reference proteome</keyword>
<gene>
    <name evidence="9" type="ORF">CHIRRI_LOCUS180</name>
</gene>
<dbReference type="SUPFAM" id="SSF47616">
    <property type="entry name" value="GST C-terminal domain-like"/>
    <property type="match status" value="1"/>
</dbReference>
<dbReference type="Gene3D" id="3.40.30.10">
    <property type="entry name" value="Glutaredoxin"/>
    <property type="match status" value="1"/>
</dbReference>
<dbReference type="GO" id="GO:0004364">
    <property type="term" value="F:glutathione transferase activity"/>
    <property type="evidence" value="ECO:0007669"/>
    <property type="project" value="UniProtKB-EC"/>
</dbReference>
<dbReference type="InterPro" id="IPR036282">
    <property type="entry name" value="Glutathione-S-Trfase_C_sf"/>
</dbReference>
<evidence type="ECO:0000256" key="2">
    <source>
        <dbReference type="ARBA" id="ARBA00011738"/>
    </source>
</evidence>
<dbReference type="OrthoDB" id="2309723at2759"/>
<feature type="domain" description="GST C-terminal" evidence="8">
    <location>
        <begin position="90"/>
        <end position="179"/>
    </location>
</feature>
<name>A0A9N9WIZ3_9DIPT</name>
<keyword evidence="4" id="KW-0808">Transferase</keyword>
<dbReference type="PROSITE" id="PS50405">
    <property type="entry name" value="GST_CTER"/>
    <property type="match status" value="1"/>
</dbReference>
<evidence type="ECO:0000256" key="1">
    <source>
        <dbReference type="ARBA" id="ARBA00009899"/>
    </source>
</evidence>
<proteinExistence type="inferred from homology"/>
<evidence type="ECO:0000259" key="8">
    <source>
        <dbReference type="PROSITE" id="PS50405"/>
    </source>
</evidence>
<dbReference type="InterPro" id="IPR010987">
    <property type="entry name" value="Glutathione-S-Trfase_C-like"/>
</dbReference>
<comment type="catalytic activity">
    <reaction evidence="6">
        <text>RX + glutathione = an S-substituted glutathione + a halide anion + H(+)</text>
        <dbReference type="Rhea" id="RHEA:16437"/>
        <dbReference type="ChEBI" id="CHEBI:15378"/>
        <dbReference type="ChEBI" id="CHEBI:16042"/>
        <dbReference type="ChEBI" id="CHEBI:17792"/>
        <dbReference type="ChEBI" id="CHEBI:57925"/>
        <dbReference type="ChEBI" id="CHEBI:90779"/>
        <dbReference type="EC" id="2.5.1.18"/>
    </reaction>
</comment>
<evidence type="ECO:0000313" key="10">
    <source>
        <dbReference type="Proteomes" id="UP001153620"/>
    </source>
</evidence>
<evidence type="ECO:0000256" key="3">
    <source>
        <dbReference type="ARBA" id="ARBA00012452"/>
    </source>
</evidence>
<reference evidence="9" key="2">
    <citation type="submission" date="2022-10" db="EMBL/GenBank/DDBJ databases">
        <authorList>
            <consortium name="ENA_rothamsted_submissions"/>
            <consortium name="culmorum"/>
            <person name="King R."/>
        </authorList>
    </citation>
    <scope>NUCLEOTIDE SEQUENCE</scope>
</reference>
<dbReference type="AlphaFoldDB" id="A0A9N9WIZ3"/>
<feature type="domain" description="GST N-terminal" evidence="7">
    <location>
        <begin position="3"/>
        <end position="84"/>
    </location>
</feature>
<accession>A0A9N9WIZ3</accession>
<comment type="similarity">
    <text evidence="1">Belongs to the GST superfamily. Theta family.</text>
</comment>
<protein>
    <recommendedName>
        <fullName evidence="3">glutathione transferase</fullName>
        <ecNumber evidence="3">2.5.1.18</ecNumber>
    </recommendedName>
    <alternativeName>
        <fullName evidence="5">GST class-theta</fullName>
    </alternativeName>
</protein>
<dbReference type="PANTHER" id="PTHR43969">
    <property type="entry name" value="GLUTATHIONE S TRANSFERASE D10, ISOFORM A-RELATED"/>
    <property type="match status" value="1"/>
</dbReference>
<evidence type="ECO:0000259" key="7">
    <source>
        <dbReference type="PROSITE" id="PS50404"/>
    </source>
</evidence>
<evidence type="ECO:0000313" key="9">
    <source>
        <dbReference type="EMBL" id="CAG9797180.1"/>
    </source>
</evidence>
<dbReference type="PANTHER" id="PTHR43969:SF9">
    <property type="entry name" value="GLUTATHIONE S TRANSFERASE D10, ISOFORM A-RELATED"/>
    <property type="match status" value="1"/>
</dbReference>
<dbReference type="PROSITE" id="PS50404">
    <property type="entry name" value="GST_NTER"/>
    <property type="match status" value="1"/>
</dbReference>
<dbReference type="Gene3D" id="1.20.1050.10">
    <property type="match status" value="1"/>
</dbReference>
<evidence type="ECO:0000256" key="5">
    <source>
        <dbReference type="ARBA" id="ARBA00041523"/>
    </source>
</evidence>
<dbReference type="Pfam" id="PF00043">
    <property type="entry name" value="GST_C"/>
    <property type="match status" value="1"/>
</dbReference>